<dbReference type="eggNOG" id="arCOG00894">
    <property type="taxonomic scope" value="Archaea"/>
</dbReference>
<dbReference type="Gene3D" id="3.90.550.10">
    <property type="entry name" value="Spore Coat Polysaccharide Biosynthesis Protein SpsA, Chain A"/>
    <property type="match status" value="1"/>
</dbReference>
<organism evidence="3 4">
    <name type="scientific">Archaeoglobus profundus (strain DSM 5631 / JCM 9629 / NBRC 100127 / Av18)</name>
    <dbReference type="NCBI Taxonomy" id="572546"/>
    <lineage>
        <taxon>Archaea</taxon>
        <taxon>Methanobacteriati</taxon>
        <taxon>Methanobacteriota</taxon>
        <taxon>Archaeoglobi</taxon>
        <taxon>Archaeoglobales</taxon>
        <taxon>Archaeoglobaceae</taxon>
        <taxon>Archaeoglobus</taxon>
    </lineage>
</organism>
<dbReference type="STRING" id="572546.Arcpr_0185"/>
<keyword evidence="1" id="KW-0472">Membrane</keyword>
<reference evidence="3 4" key="1">
    <citation type="journal article" date="2010" name="Stand. Genomic Sci.">
        <title>Complete genome sequence of Archaeoglobus profundus type strain (AV18).</title>
        <authorList>
            <person name="von Jan M."/>
            <person name="Lapidus A."/>
            <person name="Del Rio T.G."/>
            <person name="Copeland A."/>
            <person name="Tice H."/>
            <person name="Cheng J.F."/>
            <person name="Lucas S."/>
            <person name="Chen F."/>
            <person name="Nolan M."/>
            <person name="Goodwin L."/>
            <person name="Han C."/>
            <person name="Pitluck S."/>
            <person name="Liolios K."/>
            <person name="Ivanova N."/>
            <person name="Mavromatis K."/>
            <person name="Ovchinnikova G."/>
            <person name="Chertkov O."/>
            <person name="Pati A."/>
            <person name="Chen A."/>
            <person name="Palaniappan K."/>
            <person name="Land M."/>
            <person name="Hauser L."/>
            <person name="Chang Y.J."/>
            <person name="Jeffries C.D."/>
            <person name="Saunders E."/>
            <person name="Brettin T."/>
            <person name="Detter J.C."/>
            <person name="Chain P."/>
            <person name="Eichinger K."/>
            <person name="Huber H."/>
            <person name="Spring S."/>
            <person name="Rohde M."/>
            <person name="Goker M."/>
            <person name="Wirth R."/>
            <person name="Woyke T."/>
            <person name="Bristow J."/>
            <person name="Eisen J.A."/>
            <person name="Markowitz V."/>
            <person name="Hugenholtz P."/>
            <person name="Kyrpides N.C."/>
            <person name="Klenk H.P."/>
        </authorList>
    </citation>
    <scope>NUCLEOTIDE SEQUENCE [LARGE SCALE GENOMIC DNA]</scope>
    <source>
        <strain evidence="4">DSM 5631 / JCM 9629 / NBRC 100127 / Av18</strain>
    </source>
</reference>
<feature type="transmembrane region" description="Helical" evidence="1">
    <location>
        <begin position="258"/>
        <end position="282"/>
    </location>
</feature>
<dbReference type="PANTHER" id="PTHR48090:SF7">
    <property type="entry name" value="RFBJ PROTEIN"/>
    <property type="match status" value="1"/>
</dbReference>
<accession>D2RG31</accession>
<dbReference type="CAZy" id="GT2">
    <property type="family name" value="Glycosyltransferase Family 2"/>
</dbReference>
<dbReference type="Pfam" id="PF00535">
    <property type="entry name" value="Glycos_transf_2"/>
    <property type="match status" value="1"/>
</dbReference>
<dbReference type="GeneID" id="8738834"/>
<evidence type="ECO:0000256" key="1">
    <source>
        <dbReference type="SAM" id="Phobius"/>
    </source>
</evidence>
<dbReference type="HOGENOM" id="CLU_033536_7_3_2"/>
<feature type="domain" description="Glycosyltransferase 2-like" evidence="2">
    <location>
        <begin position="4"/>
        <end position="158"/>
    </location>
</feature>
<keyword evidence="3" id="KW-0808">Transferase</keyword>
<keyword evidence="1" id="KW-0812">Transmembrane</keyword>
<dbReference type="OrthoDB" id="103472at2157"/>
<evidence type="ECO:0000313" key="3">
    <source>
        <dbReference type="EMBL" id="ADB57256.1"/>
    </source>
</evidence>
<dbReference type="EMBL" id="CP001857">
    <property type="protein sequence ID" value="ADB57256.1"/>
    <property type="molecule type" value="Genomic_DNA"/>
</dbReference>
<dbReference type="AlphaFoldDB" id="D2RG31"/>
<dbReference type="PANTHER" id="PTHR48090">
    <property type="entry name" value="UNDECAPRENYL-PHOSPHATE 4-DEOXY-4-FORMAMIDO-L-ARABINOSE TRANSFERASE-RELATED"/>
    <property type="match status" value="1"/>
</dbReference>
<keyword evidence="1" id="KW-1133">Transmembrane helix</keyword>
<dbReference type="InterPro" id="IPR026456">
    <property type="entry name" value="GCTrfase_AglJ"/>
</dbReference>
<feature type="transmembrane region" description="Helical" evidence="1">
    <location>
        <begin position="225"/>
        <end position="246"/>
    </location>
</feature>
<dbReference type="PaxDb" id="572546-Arcpr_0185"/>
<sequence length="310" mass="35193">MKVTIVIPTLNEEESIGNVIDGFKKLGYSDILVIDGNSTDRTREIAKEKGARVVIQSGKGKGQAVAEAFHIVDSDVLVLIDGDGTYLPEDVERLLEPIRRGIADHVVGNRFANFEKGAFTRLNLIGNKILNALFRFFYGVDLKDILSGYRALKRDVYKSVELKKMGFEIETELTVETLAKGYRIMEVPISYKKRSGKTKLNPLKDGFKIGWTIYNLLIRFSPARFFLLFGIILILLGVLVGFYVVYEWFKHISHDLLAVLTTLLIVSGLQIILFGLISDFVLRSNVQLRREIYELRRTLEELKDVDSKKD</sequence>
<dbReference type="SUPFAM" id="SSF53448">
    <property type="entry name" value="Nucleotide-diphospho-sugar transferases"/>
    <property type="match status" value="1"/>
</dbReference>
<name>D2RG31_ARCPA</name>
<dbReference type="CDD" id="cd04179">
    <property type="entry name" value="DPM_DPG-synthase_like"/>
    <property type="match status" value="1"/>
</dbReference>
<dbReference type="KEGG" id="apo:Arcpr_0185"/>
<dbReference type="InterPro" id="IPR050256">
    <property type="entry name" value="Glycosyltransferase_2"/>
</dbReference>
<evidence type="ECO:0000259" key="2">
    <source>
        <dbReference type="Pfam" id="PF00535"/>
    </source>
</evidence>
<dbReference type="NCBIfam" id="TIGR04182">
    <property type="entry name" value="glyco_TIGR04182"/>
    <property type="match status" value="1"/>
</dbReference>
<evidence type="ECO:0000313" key="4">
    <source>
        <dbReference type="Proteomes" id="UP000001901"/>
    </source>
</evidence>
<protein>
    <submittedName>
        <fullName evidence="3">Glycosyl transferase family 2</fullName>
    </submittedName>
</protein>
<keyword evidence="4" id="KW-1185">Reference proteome</keyword>
<gene>
    <name evidence="3" type="ordered locus">Arcpr_0185</name>
</gene>
<dbReference type="InterPro" id="IPR029044">
    <property type="entry name" value="Nucleotide-diphossugar_trans"/>
</dbReference>
<dbReference type="RefSeq" id="WP_012939592.1">
    <property type="nucleotide sequence ID" value="NC_013741.1"/>
</dbReference>
<proteinExistence type="predicted"/>
<dbReference type="InterPro" id="IPR001173">
    <property type="entry name" value="Glyco_trans_2-like"/>
</dbReference>
<dbReference type="GO" id="GO:0016757">
    <property type="term" value="F:glycosyltransferase activity"/>
    <property type="evidence" value="ECO:0007669"/>
    <property type="project" value="InterPro"/>
</dbReference>
<dbReference type="Proteomes" id="UP000001901">
    <property type="component" value="Chromosome"/>
</dbReference>